<dbReference type="KEGG" id="doa:AXF15_10515"/>
<dbReference type="CDD" id="cd16325">
    <property type="entry name" value="LolA"/>
    <property type="match status" value="1"/>
</dbReference>
<sequence length="221" mass="25281">MVKSTTEEISVLRILSVLLLILAGAWGAQASELTDAIQKRYDTLQSFRGFFVQTLINASSRETQERLGTIVFVRPRFIRWETTSPEQELLIVGKDTVWDYFPEEQTLYRYTVEQVLDSKTMIRFLSGEANLKEDFTVEDLGMDGEFRHLKLMPKEPEPNLVEGEIWVRPGQDILEKIKLTDFFGNVNELVLSGLELDVPVDPKEFTLEPPKDVEILDGPGE</sequence>
<reference evidence="3" key="1">
    <citation type="submission" date="2016-02" db="EMBL/GenBank/DDBJ databases">
        <authorList>
            <person name="Holder M.E."/>
            <person name="Ajami N.J."/>
            <person name="Petrosino J.F."/>
        </authorList>
    </citation>
    <scope>NUCLEOTIDE SEQUENCE [LARGE SCALE GENOMIC DNA]</scope>
    <source>
        <strain evidence="3">DSM 12838</strain>
    </source>
</reference>
<dbReference type="Gene3D" id="2.50.20.10">
    <property type="entry name" value="Lipoprotein localisation LolA/LolB/LppX"/>
    <property type="match status" value="1"/>
</dbReference>
<dbReference type="InterPro" id="IPR029046">
    <property type="entry name" value="LolA/LolB/LppX"/>
</dbReference>
<dbReference type="AlphaFoldDB" id="A0A120KP32"/>
<evidence type="ECO:0000313" key="2">
    <source>
        <dbReference type="EMBL" id="AMD94099.1"/>
    </source>
</evidence>
<keyword evidence="2" id="KW-0449">Lipoprotein</keyword>
<dbReference type="SUPFAM" id="SSF89392">
    <property type="entry name" value="Prokaryotic lipoproteins and lipoprotein localization factors"/>
    <property type="match status" value="1"/>
</dbReference>
<dbReference type="PANTHER" id="PTHR35869:SF1">
    <property type="entry name" value="OUTER-MEMBRANE LIPOPROTEIN CARRIER PROTEIN"/>
    <property type="match status" value="1"/>
</dbReference>
<dbReference type="Proteomes" id="UP000063964">
    <property type="component" value="Chromosome"/>
</dbReference>
<dbReference type="OrthoDB" id="9785727at2"/>
<dbReference type="PANTHER" id="PTHR35869">
    <property type="entry name" value="OUTER-MEMBRANE LIPOPROTEIN CARRIER PROTEIN"/>
    <property type="match status" value="1"/>
</dbReference>
<keyword evidence="1" id="KW-0732">Signal</keyword>
<dbReference type="STRING" id="888061.AXF15_10515"/>
<evidence type="ECO:0000256" key="1">
    <source>
        <dbReference type="ARBA" id="ARBA00022729"/>
    </source>
</evidence>
<gene>
    <name evidence="2" type="ORF">AXF15_10515</name>
</gene>
<proteinExistence type="predicted"/>
<protein>
    <submittedName>
        <fullName evidence="2">Outer membrane lipoprotein carrier protein LolA</fullName>
    </submittedName>
</protein>
<accession>A0A120KP32</accession>
<dbReference type="InterPro" id="IPR004564">
    <property type="entry name" value="OM_lipoprot_carrier_LolA-like"/>
</dbReference>
<evidence type="ECO:0000313" key="3">
    <source>
        <dbReference type="Proteomes" id="UP000063964"/>
    </source>
</evidence>
<organism evidence="2 3">
    <name type="scientific">Desulfomicrobium orale DSM 12838</name>
    <dbReference type="NCBI Taxonomy" id="888061"/>
    <lineage>
        <taxon>Bacteria</taxon>
        <taxon>Pseudomonadati</taxon>
        <taxon>Thermodesulfobacteriota</taxon>
        <taxon>Desulfovibrionia</taxon>
        <taxon>Desulfovibrionales</taxon>
        <taxon>Desulfomicrobiaceae</taxon>
        <taxon>Desulfomicrobium</taxon>
    </lineage>
</organism>
<keyword evidence="3" id="KW-1185">Reference proteome</keyword>
<dbReference type="EMBL" id="CP014230">
    <property type="protein sequence ID" value="AMD94099.1"/>
    <property type="molecule type" value="Genomic_DNA"/>
</dbReference>
<name>A0A120KP32_9BACT</name>
<dbReference type="Pfam" id="PF03548">
    <property type="entry name" value="LolA"/>
    <property type="match status" value="1"/>
</dbReference>